<keyword evidence="2" id="KW-1185">Reference proteome</keyword>
<sequence>MCKAGTFSGFFFANIKDKKETKIRVPKRTVFLMLITLTKVDFQVFGIDSLNMRDKALID</sequence>
<dbReference type="AlphaFoldDB" id="A0A0F3IHD5"/>
<reference evidence="2" key="1">
    <citation type="submission" date="2015-03" db="EMBL/GenBank/DDBJ databases">
        <title>Draft genome sequence of a novel methanotroph (Sn10-6) isolated from flooded ricefield rhizosphere in India.</title>
        <authorList>
            <person name="Pandit P.S."/>
            <person name="Pore S.D."/>
            <person name="Arora P."/>
            <person name="Kapse N.G."/>
            <person name="Dhakephalkar P.K."/>
            <person name="Rahalkar M.C."/>
        </authorList>
    </citation>
    <scope>NUCLEOTIDE SEQUENCE [LARGE SCALE GENOMIC DNA]</scope>
    <source>
        <strain evidence="2">Sn10-6</strain>
    </source>
</reference>
<evidence type="ECO:0000313" key="2">
    <source>
        <dbReference type="Proteomes" id="UP000033684"/>
    </source>
</evidence>
<gene>
    <name evidence="1" type="ORF">VZ94_12865</name>
</gene>
<reference evidence="1 2" key="2">
    <citation type="journal article" date="2016" name="Microb. Ecol.">
        <title>Genome Characteristics of a Novel Type I Methanotroph (Sn10-6) Isolated from a Flooded Indian Rice Field.</title>
        <authorList>
            <person name="Rahalkar M.C."/>
            <person name="Pandit P.S."/>
            <person name="Dhakephalkar P.K."/>
            <person name="Pore S."/>
            <person name="Arora P."/>
            <person name="Kapse N."/>
        </authorList>
    </citation>
    <scope>NUCLEOTIDE SEQUENCE [LARGE SCALE GENOMIC DNA]</scope>
    <source>
        <strain evidence="1 2">Sn10-6</strain>
    </source>
</reference>
<accession>A0A0F3IHD5</accession>
<comment type="caution">
    <text evidence="1">The sequence shown here is derived from an EMBL/GenBank/DDBJ whole genome shotgun (WGS) entry which is preliminary data.</text>
</comment>
<evidence type="ECO:0000313" key="1">
    <source>
        <dbReference type="EMBL" id="KJV06200.1"/>
    </source>
</evidence>
<organism evidence="1 2">
    <name type="scientific">Methylocucumis oryzae</name>
    <dbReference type="NCBI Taxonomy" id="1632867"/>
    <lineage>
        <taxon>Bacteria</taxon>
        <taxon>Pseudomonadati</taxon>
        <taxon>Pseudomonadota</taxon>
        <taxon>Gammaproteobacteria</taxon>
        <taxon>Methylococcales</taxon>
        <taxon>Methylococcaceae</taxon>
        <taxon>Methylocucumis</taxon>
    </lineage>
</organism>
<name>A0A0F3IHD5_9GAMM</name>
<proteinExistence type="predicted"/>
<dbReference type="EMBL" id="LAJX01000127">
    <property type="protein sequence ID" value="KJV06200.1"/>
    <property type="molecule type" value="Genomic_DNA"/>
</dbReference>
<protein>
    <submittedName>
        <fullName evidence="1">Uncharacterized protein</fullName>
    </submittedName>
</protein>
<dbReference type="Proteomes" id="UP000033684">
    <property type="component" value="Unassembled WGS sequence"/>
</dbReference>